<dbReference type="CDD" id="cd00808">
    <property type="entry name" value="GluRS_core"/>
    <property type="match status" value="1"/>
</dbReference>
<proteinExistence type="inferred from homology"/>
<dbReference type="InterPro" id="IPR020058">
    <property type="entry name" value="Glu/Gln-tRNA-synth_Ib_cat-dom"/>
</dbReference>
<dbReference type="EC" id="6.1.1.17" evidence="12"/>
<dbReference type="InterPro" id="IPR014729">
    <property type="entry name" value="Rossmann-like_a/b/a_fold"/>
</dbReference>
<feature type="transmembrane region" description="Helical" evidence="13">
    <location>
        <begin position="173"/>
        <end position="198"/>
    </location>
</feature>
<dbReference type="Proteomes" id="UP000502677">
    <property type="component" value="Chromosome"/>
</dbReference>
<feature type="transmembrane region" description="Helical" evidence="13">
    <location>
        <begin position="143"/>
        <end position="161"/>
    </location>
</feature>
<gene>
    <name evidence="12" type="primary">gltX</name>
    <name evidence="15" type="ORF">G7068_15195</name>
</gene>
<dbReference type="Gene3D" id="3.90.800.10">
    <property type="entry name" value="Glutamyl-tRNA Synthetase, Domain 3"/>
    <property type="match status" value="1"/>
</dbReference>
<dbReference type="Gene3D" id="3.40.50.620">
    <property type="entry name" value="HUPs"/>
    <property type="match status" value="1"/>
</dbReference>
<comment type="catalytic activity">
    <reaction evidence="12">
        <text>tRNA(Glu) + L-glutamate + ATP = L-glutamyl-tRNA(Glu) + AMP + diphosphate</text>
        <dbReference type="Rhea" id="RHEA:23540"/>
        <dbReference type="Rhea" id="RHEA-COMP:9663"/>
        <dbReference type="Rhea" id="RHEA-COMP:9680"/>
        <dbReference type="ChEBI" id="CHEBI:29985"/>
        <dbReference type="ChEBI" id="CHEBI:30616"/>
        <dbReference type="ChEBI" id="CHEBI:33019"/>
        <dbReference type="ChEBI" id="CHEBI:78442"/>
        <dbReference type="ChEBI" id="CHEBI:78520"/>
        <dbReference type="ChEBI" id="CHEBI:456215"/>
        <dbReference type="EC" id="6.1.1.17"/>
    </reaction>
</comment>
<dbReference type="InterPro" id="IPR045462">
    <property type="entry name" value="aa-tRNA-synth_I_cd-bd"/>
</dbReference>
<feature type="transmembrane region" description="Helical" evidence="13">
    <location>
        <begin position="20"/>
        <end position="42"/>
    </location>
</feature>
<evidence type="ECO:0000256" key="8">
    <source>
        <dbReference type="ARBA" id="ARBA00022917"/>
    </source>
</evidence>
<dbReference type="RefSeq" id="WP_205881315.1">
    <property type="nucleotide sequence ID" value="NZ_CP049863.1"/>
</dbReference>
<dbReference type="InterPro" id="IPR011701">
    <property type="entry name" value="MFS"/>
</dbReference>
<dbReference type="EMBL" id="CP049863">
    <property type="protein sequence ID" value="QIK64403.1"/>
    <property type="molecule type" value="Genomic_DNA"/>
</dbReference>
<organism evidence="15 16">
    <name type="scientific">Leucobacter viscericola</name>
    <dbReference type="NCBI Taxonomy" id="2714935"/>
    <lineage>
        <taxon>Bacteria</taxon>
        <taxon>Bacillati</taxon>
        <taxon>Actinomycetota</taxon>
        <taxon>Actinomycetes</taxon>
        <taxon>Micrococcales</taxon>
        <taxon>Microbacteriaceae</taxon>
        <taxon>Leucobacter</taxon>
    </lineage>
</organism>
<comment type="caution">
    <text evidence="12">Lacks conserved residue(s) required for the propagation of feature annotation.</text>
</comment>
<feature type="domain" description="Major facilitator superfamily (MFS) profile" evidence="14">
    <location>
        <begin position="16"/>
        <end position="413"/>
    </location>
</feature>
<keyword evidence="8 12" id="KW-0648">Protein biosynthesis</keyword>
<dbReference type="Pfam" id="PF00749">
    <property type="entry name" value="tRNA-synt_1c"/>
    <property type="match status" value="1"/>
</dbReference>
<feature type="short sequence motif" description="'KMSKS' region" evidence="12">
    <location>
        <begin position="686"/>
        <end position="690"/>
    </location>
</feature>
<evidence type="ECO:0000256" key="1">
    <source>
        <dbReference type="ARBA" id="ARBA00004651"/>
    </source>
</evidence>
<dbReference type="GO" id="GO:0006424">
    <property type="term" value="P:glutamyl-tRNA aminoacylation"/>
    <property type="evidence" value="ECO:0007669"/>
    <property type="project" value="UniProtKB-UniRule"/>
</dbReference>
<comment type="subunit">
    <text evidence="12">Monomer.</text>
</comment>
<keyword evidence="10 13" id="KW-0472">Membrane</keyword>
<sequence length="927" mass="98080">MTTDTLSTQSRVQRRTVTVLALATILGGLGVGASLSAGALLIADITGNPALSGLGSTMNAVGAAVAGIPLARLAAKRGRRIALATGNLTAVCGAVLVIVAAAAHIVPLLFVGLAVLGIAVAVQLQSRFAAADLALPERRGRDLSLVVWSITIGAVTGPNLIGPGEHLGEALGLPGLSGIFIFTIAAQLAAACVVWFGLRPDPLLESRRLAIAGEENGGSAAAAEVTVEAPSSPFPQYLTIAVIALAHAVMVGLMAMTPLHLTHHGGTIELVGFTISIHIAGMYALSPVFGFLTGRFGAIPVVFAGFVFLGLAALGTFSGGESVAIIQVALVLLGIGWSMVTVAGATLLTNLTPLAQRPRSQGQSDTTMNAAGALFGAASGVIFAIGGFPTLSVVAGVLILLGSRPLRGSPSSREGRLVGMAHTETPKFSNATGSDVRVRFCPSPTGTPHVGMVRTALFNWAYARHTGGTFVFRIEDTDAARDSEESYAQILDSLRWLGLDWDEGIDAGGSQGPYRQSERGEIYQGIIAQLVDGGYLYESYSTAEEIDARNEAAGRPKQLGYDNFDRDLTEEQRAAFRAEGRQPALRFRVPDTDLSFTDLVRGDITFPAGSTIDFVVVRPNGAPLYTLVNPVDDALMGITHVLRGEDLLSSTPRQIALHHALVNLGISEAIPQFGHLPYVLGEGNKKLSKRDPESNLLHHRERGFIPEGLLNYLSLLGWSIGPDRDIFTSEEMIAAFDVTDVNPNPARFDQKKADSINADHIRLLSEEDFGERIRPYLVASGVLPIEPSAHQKEIIRKAVPLVQSRVTVLSEVSAMLGFLFTSVEALEYEDDALKSLKDDAPQVLAAGTAALTEIPEAEWNTERIQTALQTALIDGLGLKPRVAFGALRVAASGRRVSPPLFESFELLGREESLARLAKLEGRLSVES</sequence>
<feature type="transmembrane region" description="Helical" evidence="13">
    <location>
        <begin position="370"/>
        <end position="401"/>
    </location>
</feature>
<evidence type="ECO:0000256" key="11">
    <source>
        <dbReference type="ARBA" id="ARBA00023146"/>
    </source>
</evidence>
<feature type="transmembrane region" description="Helical" evidence="13">
    <location>
        <begin position="81"/>
        <end position="99"/>
    </location>
</feature>
<evidence type="ECO:0000256" key="3">
    <source>
        <dbReference type="ARBA" id="ARBA00022490"/>
    </source>
</evidence>
<dbReference type="Gene3D" id="1.10.1160.10">
    <property type="entry name" value="Glutamyl-trna Synthetase, Domain 2"/>
    <property type="match status" value="1"/>
</dbReference>
<keyword evidence="4 12" id="KW-0436">Ligase</keyword>
<feature type="transmembrane region" description="Helical" evidence="13">
    <location>
        <begin position="299"/>
        <end position="318"/>
    </location>
</feature>
<dbReference type="InterPro" id="IPR033910">
    <property type="entry name" value="GluRS_core"/>
</dbReference>
<dbReference type="Pfam" id="PF07690">
    <property type="entry name" value="MFS_1"/>
    <property type="match status" value="1"/>
</dbReference>
<dbReference type="Gene3D" id="1.20.1250.20">
    <property type="entry name" value="MFS general substrate transporter like domains"/>
    <property type="match status" value="1"/>
</dbReference>
<evidence type="ECO:0000256" key="13">
    <source>
        <dbReference type="SAM" id="Phobius"/>
    </source>
</evidence>
<accession>A0A6G7XIM9</accession>
<evidence type="ECO:0000313" key="16">
    <source>
        <dbReference type="Proteomes" id="UP000502677"/>
    </source>
</evidence>
<dbReference type="KEGG" id="lvi:G7068_15195"/>
<dbReference type="InterPro" id="IPR020846">
    <property type="entry name" value="MFS_dom"/>
</dbReference>
<evidence type="ECO:0000256" key="12">
    <source>
        <dbReference type="HAMAP-Rule" id="MF_00022"/>
    </source>
</evidence>
<evidence type="ECO:0000313" key="15">
    <source>
        <dbReference type="EMBL" id="QIK64403.1"/>
    </source>
</evidence>
<feature type="binding site" evidence="12">
    <location>
        <position position="689"/>
    </location>
    <ligand>
        <name>ATP</name>
        <dbReference type="ChEBI" id="CHEBI:30616"/>
    </ligand>
</feature>
<feature type="transmembrane region" description="Helical" evidence="13">
    <location>
        <begin position="324"/>
        <end position="349"/>
    </location>
</feature>
<feature type="transmembrane region" description="Helical" evidence="13">
    <location>
        <begin position="54"/>
        <end position="74"/>
    </location>
</feature>
<evidence type="ECO:0000256" key="6">
    <source>
        <dbReference type="ARBA" id="ARBA00022741"/>
    </source>
</evidence>
<dbReference type="GO" id="GO:0005829">
    <property type="term" value="C:cytosol"/>
    <property type="evidence" value="ECO:0007669"/>
    <property type="project" value="TreeGrafter"/>
</dbReference>
<evidence type="ECO:0000256" key="4">
    <source>
        <dbReference type="ARBA" id="ARBA00022598"/>
    </source>
</evidence>
<dbReference type="PANTHER" id="PTHR43311">
    <property type="entry name" value="GLUTAMATE--TRNA LIGASE"/>
    <property type="match status" value="1"/>
</dbReference>
<dbReference type="Gene3D" id="1.10.8.70">
    <property type="entry name" value="Glutamate-tRNA synthetase, class I, anticodon-binding domain 1"/>
    <property type="match status" value="1"/>
</dbReference>
<dbReference type="InterPro" id="IPR036259">
    <property type="entry name" value="MFS_trans_sf"/>
</dbReference>
<evidence type="ECO:0000256" key="9">
    <source>
        <dbReference type="ARBA" id="ARBA00022989"/>
    </source>
</evidence>
<dbReference type="GO" id="GO:0005524">
    <property type="term" value="F:ATP binding"/>
    <property type="evidence" value="ECO:0007669"/>
    <property type="project" value="UniProtKB-UniRule"/>
</dbReference>
<evidence type="ECO:0000256" key="5">
    <source>
        <dbReference type="ARBA" id="ARBA00022692"/>
    </source>
</evidence>
<dbReference type="GO" id="GO:0000049">
    <property type="term" value="F:tRNA binding"/>
    <property type="evidence" value="ECO:0007669"/>
    <property type="project" value="InterPro"/>
</dbReference>
<comment type="function">
    <text evidence="12">Catalyzes the attachment of glutamate to tRNA(Glu) in a two-step reaction: glutamate is first activated by ATP to form Glu-AMP and then transferred to the acceptor end of tRNA(Glu).</text>
</comment>
<keyword evidence="9 13" id="KW-1133">Transmembrane helix</keyword>
<evidence type="ECO:0000256" key="7">
    <source>
        <dbReference type="ARBA" id="ARBA00022840"/>
    </source>
</evidence>
<dbReference type="GO" id="GO:0005886">
    <property type="term" value="C:plasma membrane"/>
    <property type="evidence" value="ECO:0007669"/>
    <property type="project" value="UniProtKB-SubCell"/>
</dbReference>
<dbReference type="Gene3D" id="1.10.10.350">
    <property type="match status" value="1"/>
</dbReference>
<keyword evidence="3 12" id="KW-0963">Cytoplasm</keyword>
<comment type="similarity">
    <text evidence="2 12">Belongs to the class-I aminoacyl-tRNA synthetase family. Glutamate--tRNA ligase type 1 subfamily.</text>
</comment>
<dbReference type="InterPro" id="IPR020751">
    <property type="entry name" value="aa-tRNA-synth_I_codon-bd_sub2"/>
</dbReference>
<evidence type="ECO:0000256" key="2">
    <source>
        <dbReference type="ARBA" id="ARBA00007894"/>
    </source>
</evidence>
<reference evidence="15 16" key="1">
    <citation type="submission" date="2020-03" db="EMBL/GenBank/DDBJ databases">
        <title>Leucobacter sp. nov., isolated from beetles.</title>
        <authorList>
            <person name="Hyun D.-W."/>
            <person name="Bae J.-W."/>
        </authorList>
    </citation>
    <scope>NUCLEOTIDE SEQUENCE [LARGE SCALE GENOMIC DNA]</scope>
    <source>
        <strain evidence="15 16">HDW9C</strain>
    </source>
</reference>
<dbReference type="InterPro" id="IPR004527">
    <property type="entry name" value="Glu-tRNA-ligase_bac/mito"/>
</dbReference>
<evidence type="ECO:0000259" key="14">
    <source>
        <dbReference type="PROSITE" id="PS50850"/>
    </source>
</evidence>
<protein>
    <recommendedName>
        <fullName evidence="12">Glutamate--tRNA ligase</fullName>
        <ecNumber evidence="12">6.1.1.17</ecNumber>
    </recommendedName>
    <alternativeName>
        <fullName evidence="12">Glutamyl-tRNA synthetase</fullName>
        <shortName evidence="12">GluRS</shortName>
    </alternativeName>
</protein>
<dbReference type="SUPFAM" id="SSF103473">
    <property type="entry name" value="MFS general substrate transporter"/>
    <property type="match status" value="1"/>
</dbReference>
<name>A0A6G7XIM9_9MICO</name>
<feature type="transmembrane region" description="Helical" evidence="13">
    <location>
        <begin position="105"/>
        <end position="122"/>
    </location>
</feature>
<dbReference type="FunFam" id="3.40.50.620:FF:000149">
    <property type="entry name" value="Glutamate--tRNA ligase"/>
    <property type="match status" value="1"/>
</dbReference>
<dbReference type="InterPro" id="IPR020752">
    <property type="entry name" value="Glu-tRNA-synth_I_codon-bd_sub1"/>
</dbReference>
<dbReference type="SUPFAM" id="SSF52374">
    <property type="entry name" value="Nucleotidylyl transferase"/>
    <property type="match status" value="1"/>
</dbReference>
<dbReference type="SUPFAM" id="SSF48163">
    <property type="entry name" value="An anticodon-binding domain of class I aminoacyl-tRNA synthetases"/>
    <property type="match status" value="1"/>
</dbReference>
<dbReference type="GO" id="GO:0004818">
    <property type="term" value="F:glutamate-tRNA ligase activity"/>
    <property type="evidence" value="ECO:0007669"/>
    <property type="project" value="UniProtKB-UniRule"/>
</dbReference>
<keyword evidence="5 13" id="KW-0812">Transmembrane</keyword>
<evidence type="ECO:0000256" key="10">
    <source>
        <dbReference type="ARBA" id="ARBA00023136"/>
    </source>
</evidence>
<dbReference type="GO" id="GO:0022857">
    <property type="term" value="F:transmembrane transporter activity"/>
    <property type="evidence" value="ECO:0007669"/>
    <property type="project" value="InterPro"/>
</dbReference>
<feature type="transmembrane region" description="Helical" evidence="13">
    <location>
        <begin position="270"/>
        <end position="292"/>
    </location>
</feature>
<dbReference type="AlphaFoldDB" id="A0A6G7XIM9"/>
<dbReference type="InterPro" id="IPR020061">
    <property type="entry name" value="Glu_tRNA_lig_a-bdl"/>
</dbReference>
<dbReference type="Pfam" id="PF19269">
    <property type="entry name" value="Anticodon_2"/>
    <property type="match status" value="1"/>
</dbReference>
<dbReference type="InterPro" id="IPR000924">
    <property type="entry name" value="Glu/Gln-tRNA-synth"/>
</dbReference>
<dbReference type="InterPro" id="IPR008925">
    <property type="entry name" value="aa_tRNA-synth_I_cd-bd_sf"/>
</dbReference>
<comment type="subcellular location">
    <subcellularLocation>
        <location evidence="1">Cell membrane</location>
        <topology evidence="1">Multi-pass membrane protein</topology>
    </subcellularLocation>
    <subcellularLocation>
        <location evidence="12">Cytoplasm</location>
    </subcellularLocation>
</comment>
<feature type="transmembrane region" description="Helical" evidence="13">
    <location>
        <begin position="237"/>
        <end position="258"/>
    </location>
</feature>
<dbReference type="PROSITE" id="PS50850">
    <property type="entry name" value="MFS"/>
    <property type="match status" value="1"/>
</dbReference>
<dbReference type="GO" id="GO:0008270">
    <property type="term" value="F:zinc ion binding"/>
    <property type="evidence" value="ECO:0007669"/>
    <property type="project" value="InterPro"/>
</dbReference>
<keyword evidence="11 12" id="KW-0030">Aminoacyl-tRNA synthetase</keyword>
<feature type="short sequence motif" description="'HIGH' region" evidence="12">
    <location>
        <begin position="442"/>
        <end position="452"/>
    </location>
</feature>
<keyword evidence="6 12" id="KW-0547">Nucleotide-binding</keyword>
<dbReference type="InterPro" id="IPR049940">
    <property type="entry name" value="GluQ/Sye"/>
</dbReference>
<keyword evidence="16" id="KW-1185">Reference proteome</keyword>
<dbReference type="PRINTS" id="PR00987">
    <property type="entry name" value="TRNASYNTHGLU"/>
</dbReference>
<dbReference type="PANTHER" id="PTHR43311:SF2">
    <property type="entry name" value="GLUTAMATE--TRNA LIGASE, MITOCHONDRIAL-RELATED"/>
    <property type="match status" value="1"/>
</dbReference>
<dbReference type="HAMAP" id="MF_00022">
    <property type="entry name" value="Glu_tRNA_synth_type1"/>
    <property type="match status" value="1"/>
</dbReference>
<keyword evidence="7 12" id="KW-0067">ATP-binding</keyword>
<dbReference type="NCBIfam" id="TIGR00464">
    <property type="entry name" value="gltX_bact"/>
    <property type="match status" value="1"/>
</dbReference>